<feature type="compositionally biased region" description="Basic residues" evidence="1">
    <location>
        <begin position="1"/>
        <end position="12"/>
    </location>
</feature>
<evidence type="ECO:0000313" key="3">
    <source>
        <dbReference type="EMBL" id="WWC65551.1"/>
    </source>
</evidence>
<gene>
    <name evidence="2" type="ORF">I303_07505</name>
    <name evidence="3" type="ORF">I303_108169</name>
</gene>
<evidence type="ECO:0000313" key="4">
    <source>
        <dbReference type="Proteomes" id="UP000078595"/>
    </source>
</evidence>
<evidence type="ECO:0000313" key="2">
    <source>
        <dbReference type="EMBL" id="OBR82738.1"/>
    </source>
</evidence>
<reference evidence="3" key="3">
    <citation type="submission" date="2024-02" db="EMBL/GenBank/DDBJ databases">
        <title>Comparative genomics of Cryptococcus and Kwoniella reveals pathogenesis evolution and contrasting modes of karyotype evolution via chromosome fusion or intercentromeric recombination.</title>
        <authorList>
            <person name="Coelho M.A."/>
            <person name="David-Palma M."/>
            <person name="Shea T."/>
            <person name="Bowers K."/>
            <person name="McGinley-Smith S."/>
            <person name="Mohammad A.W."/>
            <person name="Gnirke A."/>
            <person name="Yurkov A.M."/>
            <person name="Nowrousian M."/>
            <person name="Sun S."/>
            <person name="Cuomo C.A."/>
            <person name="Heitman J."/>
        </authorList>
    </citation>
    <scope>NUCLEOTIDE SEQUENCE</scope>
    <source>
        <strain evidence="3">CBS 10117</strain>
    </source>
</reference>
<reference evidence="2" key="1">
    <citation type="submission" date="2013-07" db="EMBL/GenBank/DDBJ databases">
        <title>The Genome Sequence of Cryptococcus dejecticola CBS10117.</title>
        <authorList>
            <consortium name="The Broad Institute Genome Sequencing Platform"/>
            <person name="Cuomo C."/>
            <person name="Litvintseva A."/>
            <person name="Chen Y."/>
            <person name="Heitman J."/>
            <person name="Sun S."/>
            <person name="Springer D."/>
            <person name="Dromer F."/>
            <person name="Young S.K."/>
            <person name="Zeng Q."/>
            <person name="Gargeya S."/>
            <person name="Fitzgerald M."/>
            <person name="Abouelleil A."/>
            <person name="Alvarado L."/>
            <person name="Berlin A.M."/>
            <person name="Chapman S.B."/>
            <person name="Dewar J."/>
            <person name="Goldberg J."/>
            <person name="Griggs A."/>
            <person name="Gujja S."/>
            <person name="Hansen M."/>
            <person name="Howarth C."/>
            <person name="Imamovic A."/>
            <person name="Larimer J."/>
            <person name="McCowan C."/>
            <person name="Murphy C."/>
            <person name="Pearson M."/>
            <person name="Priest M."/>
            <person name="Roberts A."/>
            <person name="Saif S."/>
            <person name="Shea T."/>
            <person name="Sykes S."/>
            <person name="Wortman J."/>
            <person name="Nusbaum C."/>
            <person name="Birren B."/>
        </authorList>
    </citation>
    <scope>NUCLEOTIDE SEQUENCE [LARGE SCALE GENOMIC DNA]</scope>
    <source>
        <strain evidence="2">CBS 10117</strain>
    </source>
</reference>
<dbReference type="KEGG" id="kdj:28971204"/>
<feature type="region of interest" description="Disordered" evidence="1">
    <location>
        <begin position="1"/>
        <end position="172"/>
    </location>
</feature>
<dbReference type="Proteomes" id="UP000078595">
    <property type="component" value="Chromosome 11"/>
</dbReference>
<reference evidence="3" key="2">
    <citation type="submission" date="2013-07" db="EMBL/GenBank/DDBJ databases">
        <authorList>
            <consortium name="The Broad Institute Genome Sequencing Platform"/>
            <person name="Cuomo C."/>
            <person name="Litvintseva A."/>
            <person name="Chen Y."/>
            <person name="Heitman J."/>
            <person name="Sun S."/>
            <person name="Springer D."/>
            <person name="Dromer F."/>
            <person name="Young S.K."/>
            <person name="Zeng Q."/>
            <person name="Gargeya S."/>
            <person name="Fitzgerald M."/>
            <person name="Abouelleil A."/>
            <person name="Alvarado L."/>
            <person name="Berlin A.M."/>
            <person name="Chapman S.B."/>
            <person name="Dewar J."/>
            <person name="Goldberg J."/>
            <person name="Griggs A."/>
            <person name="Gujja S."/>
            <person name="Hansen M."/>
            <person name="Howarth C."/>
            <person name="Imamovic A."/>
            <person name="Larimer J."/>
            <person name="McCowan C."/>
            <person name="Murphy C."/>
            <person name="Pearson M."/>
            <person name="Priest M."/>
            <person name="Roberts A."/>
            <person name="Saif S."/>
            <person name="Shea T."/>
            <person name="Sykes S."/>
            <person name="Wortman J."/>
            <person name="Nusbaum C."/>
            <person name="Birren B."/>
        </authorList>
    </citation>
    <scope>NUCLEOTIDE SEQUENCE</scope>
    <source>
        <strain evidence="3">CBS 10117</strain>
    </source>
</reference>
<protein>
    <submittedName>
        <fullName evidence="2">Uncharacterized protein</fullName>
    </submittedName>
</protein>
<dbReference type="AlphaFoldDB" id="A0A1A5ZY77"/>
<dbReference type="EMBL" id="CP144540">
    <property type="protein sequence ID" value="WWC65551.1"/>
    <property type="molecule type" value="Genomic_DNA"/>
</dbReference>
<proteinExistence type="predicted"/>
<sequence>MFDKLKGKKKLKKDYNAPLDGLYQPHDPDGYVPSSNASQQGSSVSQQGLSRPPPLWARSSPMIDGSTLTRGDLERMYPRRPPGPDLWHPSDGPYANQNSQNSIPHPGYNPYVRQPQPLPQQLPYPGRPPPPRPSRHQTFPLFNSNPYNPPPQTSDGNMLRPAFTSQPLAPHPNPSAPFPEVYHFECAFCDTRRRKYWKEEFCSGCQRITPTERVRGP</sequence>
<organism evidence="2">
    <name type="scientific">Kwoniella dejecticola CBS 10117</name>
    <dbReference type="NCBI Taxonomy" id="1296121"/>
    <lineage>
        <taxon>Eukaryota</taxon>
        <taxon>Fungi</taxon>
        <taxon>Dikarya</taxon>
        <taxon>Basidiomycota</taxon>
        <taxon>Agaricomycotina</taxon>
        <taxon>Tremellomycetes</taxon>
        <taxon>Tremellales</taxon>
        <taxon>Cryptococcaceae</taxon>
        <taxon>Kwoniella</taxon>
    </lineage>
</organism>
<dbReference type="RefSeq" id="XP_018260580.1">
    <property type="nucleotide sequence ID" value="XM_018410770.1"/>
</dbReference>
<accession>A0A1A5ZY77</accession>
<evidence type="ECO:0000256" key="1">
    <source>
        <dbReference type="SAM" id="MobiDB-lite"/>
    </source>
</evidence>
<dbReference type="VEuPathDB" id="FungiDB:I303_07505"/>
<dbReference type="EMBL" id="KI894035">
    <property type="protein sequence ID" value="OBR82738.1"/>
    <property type="molecule type" value="Genomic_DNA"/>
</dbReference>
<keyword evidence="4" id="KW-1185">Reference proteome</keyword>
<name>A0A1A5ZY77_9TREE</name>
<feature type="compositionally biased region" description="Pro residues" evidence="1">
    <location>
        <begin position="116"/>
        <end position="132"/>
    </location>
</feature>
<feature type="compositionally biased region" description="Low complexity" evidence="1">
    <location>
        <begin position="34"/>
        <end position="50"/>
    </location>
</feature>
<feature type="compositionally biased region" description="Polar residues" evidence="1">
    <location>
        <begin position="136"/>
        <end position="146"/>
    </location>
</feature>
<dbReference type="GeneID" id="28971204"/>